<gene>
    <name evidence="1" type="ORF">FHK87_15890</name>
</gene>
<name>A0A504J729_9FLAO</name>
<keyword evidence="1" id="KW-0418">Kinase</keyword>
<organism evidence="1 2">
    <name type="scientific">Aquimarina algicola</name>
    <dbReference type="NCBI Taxonomy" id="2589995"/>
    <lineage>
        <taxon>Bacteria</taxon>
        <taxon>Pseudomonadati</taxon>
        <taxon>Bacteroidota</taxon>
        <taxon>Flavobacteriia</taxon>
        <taxon>Flavobacteriales</taxon>
        <taxon>Flavobacteriaceae</taxon>
        <taxon>Aquimarina</taxon>
    </lineage>
</organism>
<dbReference type="AlphaFoldDB" id="A0A504J729"/>
<reference evidence="1 2" key="1">
    <citation type="submission" date="2019-06" db="EMBL/GenBank/DDBJ databases">
        <authorList>
            <person name="Meng X."/>
        </authorList>
    </citation>
    <scope>NUCLEOTIDE SEQUENCE [LARGE SCALE GENOMIC DNA]</scope>
    <source>
        <strain evidence="1 2">M625</strain>
    </source>
</reference>
<dbReference type="OrthoDB" id="256574at2"/>
<dbReference type="Proteomes" id="UP000315540">
    <property type="component" value="Unassembled WGS sequence"/>
</dbReference>
<dbReference type="EMBL" id="VFWZ01000005">
    <property type="protein sequence ID" value="TPN84415.1"/>
    <property type="molecule type" value="Genomic_DNA"/>
</dbReference>
<keyword evidence="2" id="KW-1185">Reference proteome</keyword>
<dbReference type="Gene3D" id="3.30.420.310">
    <property type="entry name" value="2-keto-3-deoxy-galactonokinase, C-terminal domain"/>
    <property type="match status" value="1"/>
</dbReference>
<dbReference type="InterPro" id="IPR042258">
    <property type="entry name" value="DGOK_N"/>
</dbReference>
<comment type="caution">
    <text evidence="1">The sequence shown here is derived from an EMBL/GenBank/DDBJ whole genome shotgun (WGS) entry which is preliminary data.</text>
</comment>
<evidence type="ECO:0000313" key="1">
    <source>
        <dbReference type="EMBL" id="TPN84415.1"/>
    </source>
</evidence>
<sequence length="316" mass="35644">MNLPKQFISCDWGTTNFRIRLVDTENLKVIQEHKTNLGVSKLYQKYLEQNEFSQEAFFKNYLLKQLNVFSDIDKNNLLVIASGMITSTIGMKELKYASVPQSINGQDILCCLTSLAKGIQLLLISGVKTKKDIIRGEEAQVIGLMDHISEASEGIIVLPGTHSKHITFLEDKIYDFSTFMTGELFEILSTQSILSFSMTNIKWDPKFSKIFLDGVQKGINNEIMKVLFSIRANNILHHTKKEMNFYYLSGLIIGSELAHLKQTEQQIFLGASGMLQELYSLALASNIPAENFTCFKPEIIDNALLLGHKKIAKAYA</sequence>
<dbReference type="InterPro" id="IPR042257">
    <property type="entry name" value="DGOK_C"/>
</dbReference>
<dbReference type="Pfam" id="PF05035">
    <property type="entry name" value="DGOK"/>
    <property type="match status" value="1"/>
</dbReference>
<evidence type="ECO:0000313" key="2">
    <source>
        <dbReference type="Proteomes" id="UP000315540"/>
    </source>
</evidence>
<dbReference type="RefSeq" id="WP_140594750.1">
    <property type="nucleotide sequence ID" value="NZ_VFWZ01000005.1"/>
</dbReference>
<keyword evidence="1" id="KW-0808">Transferase</keyword>
<proteinExistence type="predicted"/>
<dbReference type="Gene3D" id="3.30.420.300">
    <property type="entry name" value="2-keto-3-deoxy-galactonokinase, substrate binding domain"/>
    <property type="match status" value="1"/>
</dbReference>
<dbReference type="GO" id="GO:0034194">
    <property type="term" value="P:D-galactonate catabolic process"/>
    <property type="evidence" value="ECO:0007669"/>
    <property type="project" value="InterPro"/>
</dbReference>
<dbReference type="GO" id="GO:0008671">
    <property type="term" value="F:2-dehydro-3-deoxygalactonokinase activity"/>
    <property type="evidence" value="ECO:0007669"/>
    <property type="project" value="InterPro"/>
</dbReference>
<accession>A0A504J729</accession>
<protein>
    <submittedName>
        <fullName evidence="1">2-dehydro-3-deoxygalactonokinase</fullName>
    </submittedName>
</protein>
<dbReference type="InterPro" id="IPR007729">
    <property type="entry name" value="DGOK"/>
</dbReference>